<sequence>MKRRFFLATSIGLSLTGLTLADDSGSDRRRVAIIGHTGRGNFGHGLDTVWTLLPETKIVGVADANPKGLASAQQRLKTGHGYADYRTMLKEVRPEFVSVAPRHADQHHDMIIAAIESGAKGIYVEKPICRSLAELDAIVQAADQRDVKIAVAHRNRYHPVMPVIKQLLDDGQLGKLLEIRGRGKGDRRGGIEDLWVLGSHEFNLMHYFAGQPVSCSATILQDDRPVVAANVIDGNEGLGPMAGNRVHATYIMENGVMARYDSIANDQTSKSYCMQLVGSKGIITIHIDMTPVAHFTPGDPYQVPEKPRPWIPITTAGIGQPESNPQAVRDVHRHITAVRDLIDAVDHRRAPLCSIRDAGVTIEMIAAVFESHRRSGQVTTFPLEERENALAKLSR</sequence>
<dbReference type="Pfam" id="PF02894">
    <property type="entry name" value="GFO_IDH_MocA_C"/>
    <property type="match status" value="1"/>
</dbReference>
<dbReference type="RefSeq" id="WP_149495537.1">
    <property type="nucleotide sequence ID" value="NZ_JASZZN010000005.1"/>
</dbReference>
<organism evidence="4 5">
    <name type="scientific">Roseiconus lacunae</name>
    <dbReference type="NCBI Taxonomy" id="2605694"/>
    <lineage>
        <taxon>Bacteria</taxon>
        <taxon>Pseudomonadati</taxon>
        <taxon>Planctomycetota</taxon>
        <taxon>Planctomycetia</taxon>
        <taxon>Pirellulales</taxon>
        <taxon>Pirellulaceae</taxon>
        <taxon>Roseiconus</taxon>
    </lineage>
</organism>
<comment type="caution">
    <text evidence="4">The sequence shown here is derived from an EMBL/GenBank/DDBJ whole genome shotgun (WGS) entry which is preliminary data.</text>
</comment>
<dbReference type="SUPFAM" id="SSF55347">
    <property type="entry name" value="Glyceraldehyde-3-phosphate dehydrogenase-like, C-terminal domain"/>
    <property type="match status" value="1"/>
</dbReference>
<evidence type="ECO:0000256" key="1">
    <source>
        <dbReference type="ARBA" id="ARBA00023002"/>
    </source>
</evidence>
<keyword evidence="5" id="KW-1185">Reference proteome</keyword>
<dbReference type="InterPro" id="IPR036291">
    <property type="entry name" value="NAD(P)-bd_dom_sf"/>
</dbReference>
<dbReference type="EMBL" id="JASZZN010000005">
    <property type="protein sequence ID" value="MDM4015462.1"/>
    <property type="molecule type" value="Genomic_DNA"/>
</dbReference>
<keyword evidence="1" id="KW-0560">Oxidoreductase</keyword>
<dbReference type="InterPro" id="IPR004104">
    <property type="entry name" value="Gfo/Idh/MocA-like_OxRdtase_C"/>
</dbReference>
<evidence type="ECO:0000313" key="4">
    <source>
        <dbReference type="EMBL" id="MDM4015462.1"/>
    </source>
</evidence>
<dbReference type="SUPFAM" id="SSF51735">
    <property type="entry name" value="NAD(P)-binding Rossmann-fold domains"/>
    <property type="match status" value="1"/>
</dbReference>
<dbReference type="Gene3D" id="3.40.50.720">
    <property type="entry name" value="NAD(P)-binding Rossmann-like Domain"/>
    <property type="match status" value="1"/>
</dbReference>
<dbReference type="Gene3D" id="3.30.360.10">
    <property type="entry name" value="Dihydrodipicolinate Reductase, domain 2"/>
    <property type="match status" value="1"/>
</dbReference>
<dbReference type="PANTHER" id="PTHR43818">
    <property type="entry name" value="BCDNA.GH03377"/>
    <property type="match status" value="1"/>
</dbReference>
<name>A0ABT7PG43_9BACT</name>
<dbReference type="InterPro" id="IPR000683">
    <property type="entry name" value="Gfo/Idh/MocA-like_OxRdtase_N"/>
</dbReference>
<feature type="domain" description="Gfo/Idh/MocA-like oxidoreductase C-terminal" evidence="3">
    <location>
        <begin position="189"/>
        <end position="379"/>
    </location>
</feature>
<protein>
    <submittedName>
        <fullName evidence="4">Gfo/Idh/MocA family oxidoreductase</fullName>
    </submittedName>
</protein>
<evidence type="ECO:0000259" key="2">
    <source>
        <dbReference type="Pfam" id="PF01408"/>
    </source>
</evidence>
<proteinExistence type="predicted"/>
<feature type="domain" description="Gfo/Idh/MocA-like oxidoreductase N-terminal" evidence="2">
    <location>
        <begin position="30"/>
        <end position="153"/>
    </location>
</feature>
<dbReference type="Proteomes" id="UP001239462">
    <property type="component" value="Unassembled WGS sequence"/>
</dbReference>
<evidence type="ECO:0000259" key="3">
    <source>
        <dbReference type="Pfam" id="PF02894"/>
    </source>
</evidence>
<dbReference type="PANTHER" id="PTHR43818:SF11">
    <property type="entry name" value="BCDNA.GH03377"/>
    <property type="match status" value="1"/>
</dbReference>
<gene>
    <name evidence="4" type="ORF">QTN89_08490</name>
</gene>
<accession>A0ABT7PG43</accession>
<dbReference type="Pfam" id="PF01408">
    <property type="entry name" value="GFO_IDH_MocA"/>
    <property type="match status" value="1"/>
</dbReference>
<dbReference type="InterPro" id="IPR050463">
    <property type="entry name" value="Gfo/Idh/MocA_oxidrdct_glycsds"/>
</dbReference>
<evidence type="ECO:0000313" key="5">
    <source>
        <dbReference type="Proteomes" id="UP001239462"/>
    </source>
</evidence>
<reference evidence="4 5" key="1">
    <citation type="submission" date="2023-06" db="EMBL/GenBank/DDBJ databases">
        <title>Roseiconus lacunae JC819 isolated from Gulf of Mannar region, Tamil Nadu.</title>
        <authorList>
            <person name="Pk S."/>
            <person name="Ch S."/>
            <person name="Ch V.R."/>
        </authorList>
    </citation>
    <scope>NUCLEOTIDE SEQUENCE [LARGE SCALE GENOMIC DNA]</scope>
    <source>
        <strain evidence="4 5">JC819</strain>
    </source>
</reference>